<gene>
    <name evidence="1" type="ORF">QAD02_022893</name>
</gene>
<evidence type="ECO:0000313" key="2">
    <source>
        <dbReference type="Proteomes" id="UP001239111"/>
    </source>
</evidence>
<evidence type="ECO:0000313" key="1">
    <source>
        <dbReference type="EMBL" id="KAJ8687099.1"/>
    </source>
</evidence>
<comment type="caution">
    <text evidence="1">The sequence shown here is derived from an EMBL/GenBank/DDBJ whole genome shotgun (WGS) entry which is preliminary data.</text>
</comment>
<sequence length="193" mass="21909">MFLARRVMSLGLRMTLRHLQENVTSMQYLRSPVAAVHRKQFSLTGRSFGTTGCNNESDNSDLDTKKKLGEIQGKLQLSFTCKKCGTRNSNKIISKVAYNKGVVVVRCEGCKNNHLIADNLGWFGDPHLRNIEAILKKKGEMVRRIRNDDEGYFEAVAQEEVTKIQRLMKEESSSKDANNVEKSDDPIKFNLIQ</sequence>
<keyword evidence="2" id="KW-1185">Reference proteome</keyword>
<reference evidence="1" key="1">
    <citation type="submission" date="2023-04" db="EMBL/GenBank/DDBJ databases">
        <title>A chromosome-level genome assembly of the parasitoid wasp Eretmocerus hayati.</title>
        <authorList>
            <person name="Zhong Y."/>
            <person name="Liu S."/>
            <person name="Liu Y."/>
        </authorList>
    </citation>
    <scope>NUCLEOTIDE SEQUENCE</scope>
    <source>
        <strain evidence="1">ZJU_SS_LIU_2023</strain>
    </source>
</reference>
<dbReference type="EMBL" id="CM056741">
    <property type="protein sequence ID" value="KAJ8687099.1"/>
    <property type="molecule type" value="Genomic_DNA"/>
</dbReference>
<organism evidence="1 2">
    <name type="scientific">Eretmocerus hayati</name>
    <dbReference type="NCBI Taxonomy" id="131215"/>
    <lineage>
        <taxon>Eukaryota</taxon>
        <taxon>Metazoa</taxon>
        <taxon>Ecdysozoa</taxon>
        <taxon>Arthropoda</taxon>
        <taxon>Hexapoda</taxon>
        <taxon>Insecta</taxon>
        <taxon>Pterygota</taxon>
        <taxon>Neoptera</taxon>
        <taxon>Endopterygota</taxon>
        <taxon>Hymenoptera</taxon>
        <taxon>Apocrita</taxon>
        <taxon>Proctotrupomorpha</taxon>
        <taxon>Chalcidoidea</taxon>
        <taxon>Aphelinidae</taxon>
        <taxon>Aphelininae</taxon>
        <taxon>Eretmocerus</taxon>
    </lineage>
</organism>
<name>A0ACC2PU30_9HYME</name>
<accession>A0ACC2PU30</accession>
<protein>
    <submittedName>
        <fullName evidence="1">Uncharacterized protein</fullName>
    </submittedName>
</protein>
<proteinExistence type="predicted"/>
<dbReference type="Proteomes" id="UP001239111">
    <property type="component" value="Chromosome 1"/>
</dbReference>